<dbReference type="EMBL" id="CAXDID020000019">
    <property type="protein sequence ID" value="CAL5985538.1"/>
    <property type="molecule type" value="Genomic_DNA"/>
</dbReference>
<reference evidence="10 11" key="1">
    <citation type="submission" date="2024-07" db="EMBL/GenBank/DDBJ databases">
        <authorList>
            <person name="Akdeniz Z."/>
        </authorList>
    </citation>
    <scope>NUCLEOTIDE SEQUENCE [LARGE SCALE GENOMIC DNA]</scope>
</reference>
<evidence type="ECO:0000256" key="8">
    <source>
        <dbReference type="RuleBase" id="RU000304"/>
    </source>
</evidence>
<evidence type="ECO:0000256" key="3">
    <source>
        <dbReference type="ARBA" id="ARBA00022679"/>
    </source>
</evidence>
<keyword evidence="11" id="KW-1185">Reference proteome</keyword>
<accession>A0ABP1H7C2</accession>
<dbReference type="PROSITE" id="PS50011">
    <property type="entry name" value="PROTEIN_KINASE_DOM"/>
    <property type="match status" value="1"/>
</dbReference>
<evidence type="ECO:0000256" key="1">
    <source>
        <dbReference type="ARBA" id="ARBA00006485"/>
    </source>
</evidence>
<feature type="binding site" evidence="7">
    <location>
        <position position="37"/>
    </location>
    <ligand>
        <name>ATP</name>
        <dbReference type="ChEBI" id="CHEBI:30616"/>
    </ligand>
</feature>
<evidence type="ECO:0000313" key="11">
    <source>
        <dbReference type="Proteomes" id="UP001642409"/>
    </source>
</evidence>
<evidence type="ECO:0000256" key="7">
    <source>
        <dbReference type="PROSITE-ProRule" id="PRU10141"/>
    </source>
</evidence>
<dbReference type="InterPro" id="IPR008271">
    <property type="entry name" value="Ser/Thr_kinase_AS"/>
</dbReference>
<keyword evidence="6 7" id="KW-0067">ATP-binding</keyword>
<comment type="caution">
    <text evidence="10">The sequence shown here is derived from an EMBL/GenBank/DDBJ whole genome shotgun (WGS) entry which is preliminary data.</text>
</comment>
<comment type="similarity">
    <text evidence="1">Belongs to the protein kinase superfamily. CMGC Ser/Thr protein kinase family. CDC2/CDKX subfamily.</text>
</comment>
<dbReference type="Proteomes" id="UP001642409">
    <property type="component" value="Unassembled WGS sequence"/>
</dbReference>
<evidence type="ECO:0000259" key="9">
    <source>
        <dbReference type="PROSITE" id="PS50011"/>
    </source>
</evidence>
<dbReference type="GO" id="GO:0016301">
    <property type="term" value="F:kinase activity"/>
    <property type="evidence" value="ECO:0007669"/>
    <property type="project" value="UniProtKB-KW"/>
</dbReference>
<evidence type="ECO:0000256" key="6">
    <source>
        <dbReference type="ARBA" id="ARBA00022840"/>
    </source>
</evidence>
<dbReference type="InterPro" id="IPR000719">
    <property type="entry name" value="Prot_kinase_dom"/>
</dbReference>
<dbReference type="InterPro" id="IPR011009">
    <property type="entry name" value="Kinase-like_dom_sf"/>
</dbReference>
<protein>
    <submittedName>
        <fullName evidence="10">Kinase</fullName>
    </submittedName>
</protein>
<gene>
    <name evidence="10" type="ORF">HINF_LOCUS8974</name>
</gene>
<evidence type="ECO:0000256" key="2">
    <source>
        <dbReference type="ARBA" id="ARBA00022527"/>
    </source>
</evidence>
<sequence length="287" mass="33423">MADPLNNYLNQKLLGEGAYGIVYKARDVRTGQNVALKQIKYVDDNDLPTMAIREIAILKSLRHQNIVDLIAVIQTFQDLKLVFEYVDLDLKKYMDKYGRLTPLQVKFLMRQLLEGLTYMHGKRVMHRDLKPSNLLVSDENMPVLKIADFGLARGAGIQVRQYSHWVVTLWYRCPGVLLGCKKYNYSIDIWSVGCIFYELITNKILFLGQNEKEQIIKIFQTFGASNENIFKGLPLWEKEFINYFGAKSPELLSEFDENGRDLFLKMMKMDPEQRISAKECLEHPYFK</sequence>
<dbReference type="SUPFAM" id="SSF56112">
    <property type="entry name" value="Protein kinase-like (PK-like)"/>
    <property type="match status" value="1"/>
</dbReference>
<dbReference type="PROSITE" id="PS00107">
    <property type="entry name" value="PROTEIN_KINASE_ATP"/>
    <property type="match status" value="1"/>
</dbReference>
<evidence type="ECO:0000256" key="5">
    <source>
        <dbReference type="ARBA" id="ARBA00022777"/>
    </source>
</evidence>
<keyword evidence="4 7" id="KW-0547">Nucleotide-binding</keyword>
<proteinExistence type="inferred from homology"/>
<dbReference type="Pfam" id="PF00069">
    <property type="entry name" value="Pkinase"/>
    <property type="match status" value="1"/>
</dbReference>
<feature type="domain" description="Protein kinase" evidence="9">
    <location>
        <begin position="8"/>
        <end position="286"/>
    </location>
</feature>
<dbReference type="PANTHER" id="PTHR24056">
    <property type="entry name" value="CELL DIVISION PROTEIN KINASE"/>
    <property type="match status" value="1"/>
</dbReference>
<keyword evidence="5 10" id="KW-0418">Kinase</keyword>
<organism evidence="10 11">
    <name type="scientific">Hexamita inflata</name>
    <dbReference type="NCBI Taxonomy" id="28002"/>
    <lineage>
        <taxon>Eukaryota</taxon>
        <taxon>Metamonada</taxon>
        <taxon>Diplomonadida</taxon>
        <taxon>Hexamitidae</taxon>
        <taxon>Hexamitinae</taxon>
        <taxon>Hexamita</taxon>
    </lineage>
</organism>
<dbReference type="PROSITE" id="PS00108">
    <property type="entry name" value="PROTEIN_KINASE_ST"/>
    <property type="match status" value="1"/>
</dbReference>
<keyword evidence="2 8" id="KW-0723">Serine/threonine-protein kinase</keyword>
<dbReference type="CDD" id="cd07829">
    <property type="entry name" value="STKc_CDK_like"/>
    <property type="match status" value="1"/>
</dbReference>
<evidence type="ECO:0000313" key="10">
    <source>
        <dbReference type="EMBL" id="CAL5985538.1"/>
    </source>
</evidence>
<dbReference type="PANTHER" id="PTHR24056:SF46">
    <property type="entry name" value="CYCLIN-DEPENDENT KINASE 5"/>
    <property type="match status" value="1"/>
</dbReference>
<dbReference type="InterPro" id="IPR017441">
    <property type="entry name" value="Protein_kinase_ATP_BS"/>
</dbReference>
<keyword evidence="3" id="KW-0808">Transferase</keyword>
<name>A0ABP1H7C2_9EUKA</name>
<dbReference type="SMART" id="SM00220">
    <property type="entry name" value="S_TKc"/>
    <property type="match status" value="1"/>
</dbReference>
<dbReference type="InterPro" id="IPR050108">
    <property type="entry name" value="CDK"/>
</dbReference>
<evidence type="ECO:0000256" key="4">
    <source>
        <dbReference type="ARBA" id="ARBA00022741"/>
    </source>
</evidence>
<dbReference type="Gene3D" id="1.10.510.10">
    <property type="entry name" value="Transferase(Phosphotransferase) domain 1"/>
    <property type="match status" value="1"/>
</dbReference>
<dbReference type="Gene3D" id="3.30.200.20">
    <property type="entry name" value="Phosphorylase Kinase, domain 1"/>
    <property type="match status" value="1"/>
</dbReference>